<evidence type="ECO:0000313" key="2">
    <source>
        <dbReference type="Proteomes" id="UP000193978"/>
    </source>
</evidence>
<evidence type="ECO:0000313" key="1">
    <source>
        <dbReference type="EMBL" id="ARN81649.1"/>
    </source>
</evidence>
<gene>
    <name evidence="1" type="ORF">B1812_11830</name>
</gene>
<protein>
    <submittedName>
        <fullName evidence="1">Uncharacterized protein</fullName>
    </submittedName>
</protein>
<dbReference type="KEGG" id="mbry:B1812_11830"/>
<sequence length="76" mass="8218">MNEAIPAQRAAGIAQSLFAFLPPIVSGPLVFRRIGGFRRSSGALAAPSTFIQRPLIQRAFRLPFPSARSRRDPGAL</sequence>
<dbReference type="EMBL" id="CP019948">
    <property type="protein sequence ID" value="ARN81649.1"/>
    <property type="molecule type" value="Genomic_DNA"/>
</dbReference>
<reference evidence="1 2" key="1">
    <citation type="submission" date="2017-02" db="EMBL/GenBank/DDBJ databases">
        <authorList>
            <person name="Peterson S.W."/>
        </authorList>
    </citation>
    <scope>NUCLEOTIDE SEQUENCE [LARGE SCALE GENOMIC DNA]</scope>
    <source>
        <strain evidence="1 2">S285</strain>
    </source>
</reference>
<dbReference type="STRING" id="655015.B1812_11830"/>
<dbReference type="AlphaFoldDB" id="A0A1W6MVX9"/>
<accession>A0A1W6MVX9</accession>
<organism evidence="1 2">
    <name type="scientific">Methylocystis bryophila</name>
    <dbReference type="NCBI Taxonomy" id="655015"/>
    <lineage>
        <taxon>Bacteria</taxon>
        <taxon>Pseudomonadati</taxon>
        <taxon>Pseudomonadota</taxon>
        <taxon>Alphaproteobacteria</taxon>
        <taxon>Hyphomicrobiales</taxon>
        <taxon>Methylocystaceae</taxon>
        <taxon>Methylocystis</taxon>
    </lineage>
</organism>
<proteinExistence type="predicted"/>
<name>A0A1W6MVX9_9HYPH</name>
<keyword evidence="2" id="KW-1185">Reference proteome</keyword>
<dbReference type="Proteomes" id="UP000193978">
    <property type="component" value="Chromosome"/>
</dbReference>